<evidence type="ECO:0000256" key="1">
    <source>
        <dbReference type="ARBA" id="ARBA00022679"/>
    </source>
</evidence>
<proteinExistence type="predicted"/>
<dbReference type="SUPFAM" id="SSF55729">
    <property type="entry name" value="Acyl-CoA N-acyltransferases (Nat)"/>
    <property type="match status" value="1"/>
</dbReference>
<name>A0ABU4UTY7_9PSEU</name>
<dbReference type="InterPro" id="IPR050832">
    <property type="entry name" value="Bact_Acetyltransf"/>
</dbReference>
<dbReference type="RefSeq" id="WP_319975253.1">
    <property type="nucleotide sequence ID" value="NZ_JAXAVU010000007.1"/>
</dbReference>
<evidence type="ECO:0000313" key="5">
    <source>
        <dbReference type="Proteomes" id="UP001285352"/>
    </source>
</evidence>
<dbReference type="EMBL" id="JAXAVU010000007">
    <property type="protein sequence ID" value="MDX8142964.1"/>
    <property type="molecule type" value="Genomic_DNA"/>
</dbReference>
<gene>
    <name evidence="4" type="ORF">SK854_12625</name>
</gene>
<reference evidence="4 5" key="2">
    <citation type="submission" date="2023-11" db="EMBL/GenBank/DDBJ databases">
        <authorList>
            <person name="Lara A.C."/>
            <person name="Chronakova A."/>
        </authorList>
    </citation>
    <scope>NUCLEOTIDE SEQUENCE [LARGE SCALE GENOMIC DNA]</scope>
    <source>
        <strain evidence="4 5">BCCO 10_0061</strain>
    </source>
</reference>
<dbReference type="Pfam" id="PF13508">
    <property type="entry name" value="Acetyltransf_7"/>
    <property type="match status" value="1"/>
</dbReference>
<keyword evidence="5" id="KW-1185">Reference proteome</keyword>
<evidence type="ECO:0000313" key="4">
    <source>
        <dbReference type="EMBL" id="MDX8142964.1"/>
    </source>
</evidence>
<evidence type="ECO:0000256" key="2">
    <source>
        <dbReference type="ARBA" id="ARBA00023315"/>
    </source>
</evidence>
<dbReference type="CDD" id="cd04301">
    <property type="entry name" value="NAT_SF"/>
    <property type="match status" value="1"/>
</dbReference>
<feature type="domain" description="N-acetyltransferase" evidence="3">
    <location>
        <begin position="180"/>
        <end position="323"/>
    </location>
</feature>
<dbReference type="InterPro" id="IPR000182">
    <property type="entry name" value="GNAT_dom"/>
</dbReference>
<feature type="domain" description="N-acetyltransferase" evidence="3">
    <location>
        <begin position="10"/>
        <end position="172"/>
    </location>
</feature>
<dbReference type="PROSITE" id="PS51186">
    <property type="entry name" value="GNAT"/>
    <property type="match status" value="2"/>
</dbReference>
<evidence type="ECO:0000259" key="3">
    <source>
        <dbReference type="PROSITE" id="PS51186"/>
    </source>
</evidence>
<organism evidence="4 5">
    <name type="scientific">Lentzea sokolovensis</name>
    <dbReference type="NCBI Taxonomy" id="3095429"/>
    <lineage>
        <taxon>Bacteria</taxon>
        <taxon>Bacillati</taxon>
        <taxon>Actinomycetota</taxon>
        <taxon>Actinomycetes</taxon>
        <taxon>Pseudonocardiales</taxon>
        <taxon>Pseudonocardiaceae</taxon>
        <taxon>Lentzea</taxon>
    </lineage>
</organism>
<dbReference type="Gene3D" id="3.40.630.30">
    <property type="match status" value="1"/>
</dbReference>
<dbReference type="InterPro" id="IPR016181">
    <property type="entry name" value="Acyl_CoA_acyltransferase"/>
</dbReference>
<reference evidence="4 5" key="1">
    <citation type="submission" date="2023-11" db="EMBL/GenBank/DDBJ databases">
        <title>Lentzea sokolovensis, sp. nov., Lentzea kristufkii, sp. nov., and Lentzea miocenensis, sp. nov., rare actinobacteria from Sokolov Coal Basin, Miocene lacustrine sediment, Czech Republic.</title>
        <authorList>
            <person name="Lara A."/>
            <person name="Kotroba L."/>
            <person name="Nouioui I."/>
            <person name="Neumann-Schaal M."/>
            <person name="Mast Y."/>
            <person name="Chronakova A."/>
        </authorList>
    </citation>
    <scope>NUCLEOTIDE SEQUENCE [LARGE SCALE GENOMIC DNA]</scope>
    <source>
        <strain evidence="4 5">BCCO 10_0061</strain>
    </source>
</reference>
<dbReference type="Proteomes" id="UP001285352">
    <property type="component" value="Unassembled WGS sequence"/>
</dbReference>
<protein>
    <submittedName>
        <fullName evidence="4">GNAT family N-acetyltransferase</fullName>
    </submittedName>
</protein>
<keyword evidence="2" id="KW-0012">Acyltransferase</keyword>
<comment type="caution">
    <text evidence="4">The sequence shown here is derived from an EMBL/GenBank/DDBJ whole genome shotgun (WGS) entry which is preliminary data.</text>
</comment>
<sequence>MGVVVEIEELEFASAPEEDRRGLYEVLATWAVEDSPSKKRPLYESCVAMWELRDDVGFEAAHFAVAREEGKIIGYAEVKVSKAEANTHLANANIVVLPQHRRRGIGTALLRAMRSLLRGRTVIEAWSVYKDSPAEQFAAARGFRVVTTMTRQRLTLADPPEIGEVPAGYELVTWKGAAPEEFVEAYVEALNGIRDAPQGDTTIDLTQNTVESIRREEATAVAVHWVVLLLHEGEAAGVTVVELNSVVPTLAEQLQTVVLPAHRGKGLGRLIKARMLHNLTGIEEIRTRTSSENEHMLRVNHSLGYEDTFIYMAVQAKTADLQP</sequence>
<dbReference type="PANTHER" id="PTHR43877">
    <property type="entry name" value="AMINOALKYLPHOSPHONATE N-ACETYLTRANSFERASE-RELATED-RELATED"/>
    <property type="match status" value="1"/>
</dbReference>
<keyword evidence="1" id="KW-0808">Transferase</keyword>
<accession>A0ABU4UTY7</accession>